<dbReference type="RefSeq" id="WP_254013214.1">
    <property type="nucleotide sequence ID" value="NZ_JAMZMM010000203.1"/>
</dbReference>
<evidence type="ECO:0000259" key="1">
    <source>
        <dbReference type="Pfam" id="PF12204"/>
    </source>
</evidence>
<protein>
    <submittedName>
        <fullName evidence="3">DUF3598 family protein</fullName>
    </submittedName>
</protein>
<dbReference type="Pfam" id="PF12204">
    <property type="entry name" value="DUF3598_N"/>
    <property type="match status" value="1"/>
</dbReference>
<dbReference type="InterPro" id="IPR022017">
    <property type="entry name" value="BFA1-like_DUF3598"/>
</dbReference>
<name>A0AAE3KP26_9CYAN</name>
<evidence type="ECO:0000259" key="2">
    <source>
        <dbReference type="Pfam" id="PF21053"/>
    </source>
</evidence>
<gene>
    <name evidence="3" type="ORF">NJ959_18680</name>
</gene>
<feature type="domain" description="DUF3598" evidence="1">
    <location>
        <begin position="5"/>
        <end position="151"/>
    </location>
</feature>
<evidence type="ECO:0000313" key="3">
    <source>
        <dbReference type="EMBL" id="MCP2730456.1"/>
    </source>
</evidence>
<dbReference type="EMBL" id="JAMZMM010000203">
    <property type="protein sequence ID" value="MCP2730456.1"/>
    <property type="molecule type" value="Genomic_DNA"/>
</dbReference>
<accession>A0AAE3KP26</accession>
<dbReference type="Proteomes" id="UP001204953">
    <property type="component" value="Unassembled WGS sequence"/>
</dbReference>
<proteinExistence type="predicted"/>
<feature type="domain" description="Biogenesis factor required for ATP synthase 1-like C-terminal" evidence="2">
    <location>
        <begin position="202"/>
        <end position="254"/>
    </location>
</feature>
<reference evidence="3" key="1">
    <citation type="submission" date="2022-06" db="EMBL/GenBank/DDBJ databases">
        <title>New cyanobacteria of genus Symplocastrum in benthos of Lake Baikal.</title>
        <authorList>
            <person name="Sorokovikova E."/>
            <person name="Tikhonova I."/>
            <person name="Krasnopeev A."/>
            <person name="Evseev P."/>
            <person name="Gladkikh A."/>
            <person name="Belykh O."/>
        </authorList>
    </citation>
    <scope>NUCLEOTIDE SEQUENCE</scope>
    <source>
        <strain evidence="3">BBK-W-15</strain>
    </source>
</reference>
<sequence length="265" mass="30166">MDLKEQNWRNLCANHLRDWHGIWTRYSPEGEVIESFQSLRSFRSNQDQTEITQTNRYIYANDTTKEESWEYNLRSNGLANGLFHPARNSMRGIFFEQGAATWITTELKTDSGFGIELFFRHEELRHSIGIVYDQSNTLMRTASIQEDSTGFPSKYWSTDLNLLPDRNISGNWQGSSITMTPDLKVSSPVSTQLHFPVAGNETFFFSDGISLSCPGKISIGTDITIAANWLVTPSQLQQLIVKYDNVGAFTSLTLELFHKSDEAEQ</sequence>
<dbReference type="Gene3D" id="2.40.128.20">
    <property type="match status" value="2"/>
</dbReference>
<keyword evidence="4" id="KW-1185">Reference proteome</keyword>
<comment type="caution">
    <text evidence="3">The sequence shown here is derived from an EMBL/GenBank/DDBJ whole genome shotgun (WGS) entry which is preliminary data.</text>
</comment>
<dbReference type="SUPFAM" id="SSF50814">
    <property type="entry name" value="Lipocalins"/>
    <property type="match status" value="2"/>
</dbReference>
<dbReference type="InterPro" id="IPR012674">
    <property type="entry name" value="Calycin"/>
</dbReference>
<dbReference type="InterPro" id="IPR048378">
    <property type="entry name" value="BFA1-like_C"/>
</dbReference>
<dbReference type="AlphaFoldDB" id="A0AAE3KP26"/>
<dbReference type="Pfam" id="PF21053">
    <property type="entry name" value="BFA1_C"/>
    <property type="match status" value="1"/>
</dbReference>
<organism evidence="3 4">
    <name type="scientific">Limnofasciculus baicalensis BBK-W-15</name>
    <dbReference type="NCBI Taxonomy" id="2699891"/>
    <lineage>
        <taxon>Bacteria</taxon>
        <taxon>Bacillati</taxon>
        <taxon>Cyanobacteriota</taxon>
        <taxon>Cyanophyceae</taxon>
        <taxon>Coleofasciculales</taxon>
        <taxon>Coleofasciculaceae</taxon>
        <taxon>Limnofasciculus</taxon>
        <taxon>Limnofasciculus baicalensis</taxon>
    </lineage>
</organism>
<evidence type="ECO:0000313" key="4">
    <source>
        <dbReference type="Proteomes" id="UP001204953"/>
    </source>
</evidence>